<feature type="compositionally biased region" description="Polar residues" evidence="5">
    <location>
        <begin position="1"/>
        <end position="10"/>
    </location>
</feature>
<name>A0A1V9YL41_ACHHY</name>
<keyword evidence="8" id="KW-1185">Reference proteome</keyword>
<feature type="compositionally biased region" description="Low complexity" evidence="5">
    <location>
        <begin position="11"/>
        <end position="22"/>
    </location>
</feature>
<organism evidence="7 8">
    <name type="scientific">Achlya hypogyna</name>
    <name type="common">Oomycete</name>
    <name type="synonym">Protoachlya hypogyna</name>
    <dbReference type="NCBI Taxonomy" id="1202772"/>
    <lineage>
        <taxon>Eukaryota</taxon>
        <taxon>Sar</taxon>
        <taxon>Stramenopiles</taxon>
        <taxon>Oomycota</taxon>
        <taxon>Saprolegniomycetes</taxon>
        <taxon>Saprolegniales</taxon>
        <taxon>Achlyaceae</taxon>
        <taxon>Achlya</taxon>
    </lineage>
</organism>
<gene>
    <name evidence="7" type="ORF">ACHHYP_10562</name>
</gene>
<dbReference type="SUPFAM" id="SSF57850">
    <property type="entry name" value="RING/U-box"/>
    <property type="match status" value="1"/>
</dbReference>
<reference evidence="7 8" key="1">
    <citation type="journal article" date="2014" name="Genome Biol. Evol.">
        <title>The secreted proteins of Achlya hypogyna and Thraustotheca clavata identify the ancestral oomycete secretome and reveal gene acquisitions by horizontal gene transfer.</title>
        <authorList>
            <person name="Misner I."/>
            <person name="Blouin N."/>
            <person name="Leonard G."/>
            <person name="Richards T.A."/>
            <person name="Lane C.E."/>
        </authorList>
    </citation>
    <scope>NUCLEOTIDE SEQUENCE [LARGE SCALE GENOMIC DNA]</scope>
    <source>
        <strain evidence="7 8">ATCC 48635</strain>
    </source>
</reference>
<dbReference type="STRING" id="1202772.A0A1V9YL41"/>
<evidence type="ECO:0000256" key="2">
    <source>
        <dbReference type="ARBA" id="ARBA00022771"/>
    </source>
</evidence>
<evidence type="ECO:0000313" key="7">
    <source>
        <dbReference type="EMBL" id="OQR86421.1"/>
    </source>
</evidence>
<comment type="caution">
    <text evidence="7">The sequence shown here is derived from an EMBL/GenBank/DDBJ whole genome shotgun (WGS) entry which is preliminary data.</text>
</comment>
<feature type="domain" description="ZZ-type" evidence="6">
    <location>
        <begin position="176"/>
        <end position="230"/>
    </location>
</feature>
<protein>
    <recommendedName>
        <fullName evidence="6">ZZ-type domain-containing protein</fullName>
    </recommendedName>
</protein>
<dbReference type="Pfam" id="PF00569">
    <property type="entry name" value="ZZ"/>
    <property type="match status" value="1"/>
</dbReference>
<evidence type="ECO:0000313" key="8">
    <source>
        <dbReference type="Proteomes" id="UP000243579"/>
    </source>
</evidence>
<proteinExistence type="predicted"/>
<dbReference type="Proteomes" id="UP000243579">
    <property type="component" value="Unassembled WGS sequence"/>
</dbReference>
<evidence type="ECO:0000256" key="1">
    <source>
        <dbReference type="ARBA" id="ARBA00022723"/>
    </source>
</evidence>
<feature type="region of interest" description="Disordered" evidence="5">
    <location>
        <begin position="1"/>
        <end position="72"/>
    </location>
</feature>
<evidence type="ECO:0000256" key="4">
    <source>
        <dbReference type="PROSITE-ProRule" id="PRU00228"/>
    </source>
</evidence>
<dbReference type="PROSITE" id="PS50135">
    <property type="entry name" value="ZF_ZZ_2"/>
    <property type="match status" value="1"/>
</dbReference>
<dbReference type="SMART" id="SM00291">
    <property type="entry name" value="ZnF_ZZ"/>
    <property type="match status" value="1"/>
</dbReference>
<dbReference type="Gene3D" id="3.30.60.90">
    <property type="match status" value="1"/>
</dbReference>
<dbReference type="EMBL" id="JNBR01001507">
    <property type="protein sequence ID" value="OQR86421.1"/>
    <property type="molecule type" value="Genomic_DNA"/>
</dbReference>
<keyword evidence="1" id="KW-0479">Metal-binding</keyword>
<dbReference type="AlphaFoldDB" id="A0A1V9YL41"/>
<keyword evidence="3" id="KW-0862">Zinc</keyword>
<keyword evidence="2 4" id="KW-0863">Zinc-finger</keyword>
<accession>A0A1V9YL41</accession>
<dbReference type="PROSITE" id="PS01357">
    <property type="entry name" value="ZF_ZZ_1"/>
    <property type="match status" value="1"/>
</dbReference>
<dbReference type="GO" id="GO:0008270">
    <property type="term" value="F:zinc ion binding"/>
    <property type="evidence" value="ECO:0007669"/>
    <property type="project" value="UniProtKB-KW"/>
</dbReference>
<dbReference type="OrthoDB" id="2122982at2759"/>
<evidence type="ECO:0000256" key="5">
    <source>
        <dbReference type="SAM" id="MobiDB-lite"/>
    </source>
</evidence>
<dbReference type="InterPro" id="IPR043145">
    <property type="entry name" value="Znf_ZZ_sf"/>
</dbReference>
<dbReference type="InterPro" id="IPR000433">
    <property type="entry name" value="Znf_ZZ"/>
</dbReference>
<evidence type="ECO:0000259" key="6">
    <source>
        <dbReference type="PROSITE" id="PS50135"/>
    </source>
</evidence>
<sequence>MADTSSAENQSASPVKPAVPVSPGNPAGGLSDAVAKLTVDTTPKPEEDDFDSDLGTPTSPKDAFGEDDERHSGGMFANHVFYGPSGTKDTEHVLHDTRRVELNHPKLKMPYFKSEPQDAGRMSVIYGGPQSVTELPAARRSVITMARSNLPKISKSLPGLPSFLSRTKKAPVDSDHAMSFCDGCGEHPIKGTVWSCSVCVNYNLCGLCYSQGLHGMENTQAMQMYQELTIHDKLRKRCKAMTPEFLGVLYRDICKMQPGKFEHLGNWLAGIIDKKMDASKIIARGVEIPGLSVDVRQNFIALLMPLVSNRTDIQVYVEWVPDEATADHEKLRIWMSDQKTRTKTPFAQAVAAQ</sequence>
<evidence type="ECO:0000256" key="3">
    <source>
        <dbReference type="ARBA" id="ARBA00022833"/>
    </source>
</evidence>